<dbReference type="EMBL" id="VFFF01000001">
    <property type="protein sequence ID" value="TNY34236.1"/>
    <property type="molecule type" value="Genomic_DNA"/>
</dbReference>
<evidence type="ECO:0000256" key="3">
    <source>
        <dbReference type="ARBA" id="ARBA00022833"/>
    </source>
</evidence>
<dbReference type="AlphaFoldDB" id="A0A5C5GLN6"/>
<dbReference type="RefSeq" id="WP_140195407.1">
    <property type="nucleotide sequence ID" value="NZ_CP065915.1"/>
</dbReference>
<evidence type="ECO:0000313" key="6">
    <source>
        <dbReference type="EMBL" id="TNY34236.1"/>
    </source>
</evidence>
<evidence type="ECO:0000313" key="7">
    <source>
        <dbReference type="Proteomes" id="UP000314011"/>
    </source>
</evidence>
<dbReference type="InterPro" id="IPR006913">
    <property type="entry name" value="CENP-V/GFA"/>
</dbReference>
<feature type="domain" description="CENP-V/GFA" evidence="5">
    <location>
        <begin position="3"/>
        <end position="121"/>
    </location>
</feature>
<keyword evidence="3" id="KW-0862">Zinc</keyword>
<comment type="similarity">
    <text evidence="1">Belongs to the Gfa family.</text>
</comment>
<protein>
    <submittedName>
        <fullName evidence="6">GFA family protein</fullName>
    </submittedName>
</protein>
<dbReference type="SUPFAM" id="SSF51316">
    <property type="entry name" value="Mss4-like"/>
    <property type="match status" value="1"/>
</dbReference>
<proteinExistence type="inferred from homology"/>
<comment type="caution">
    <text evidence="6">The sequence shown here is derived from an EMBL/GenBank/DDBJ whole genome shotgun (WGS) entry which is preliminary data.</text>
</comment>
<dbReference type="InterPro" id="IPR011057">
    <property type="entry name" value="Mss4-like_sf"/>
</dbReference>
<dbReference type="Proteomes" id="UP000314011">
    <property type="component" value="Unassembled WGS sequence"/>
</dbReference>
<evidence type="ECO:0000256" key="4">
    <source>
        <dbReference type="ARBA" id="ARBA00023239"/>
    </source>
</evidence>
<keyword evidence="4" id="KW-0456">Lyase</keyword>
<accession>A0A5C5GLN6</accession>
<dbReference type="Gene3D" id="3.90.1590.10">
    <property type="entry name" value="glutathione-dependent formaldehyde- activating enzyme (gfa)"/>
    <property type="match status" value="1"/>
</dbReference>
<dbReference type="OrthoDB" id="9807246at2"/>
<sequence length="135" mass="14485">MARTASCTCGQLSIVLEGELFGGGVCHCLACQSRTGSVFATLAGFGPPWTVRGEATVFERVGDRHGSRSLFHFCPVCGSTVFHLVAGYEDKFVSVAVGTFGDPEFPAPADSVYESRRHPWVVLPEGIARFETDPD</sequence>
<dbReference type="PROSITE" id="PS51891">
    <property type="entry name" value="CENP_V_GFA"/>
    <property type="match status" value="1"/>
</dbReference>
<dbReference type="PANTHER" id="PTHR33337:SF40">
    <property type="entry name" value="CENP-V_GFA DOMAIN-CONTAINING PROTEIN-RELATED"/>
    <property type="match status" value="1"/>
</dbReference>
<evidence type="ECO:0000256" key="2">
    <source>
        <dbReference type="ARBA" id="ARBA00022723"/>
    </source>
</evidence>
<organism evidence="6 7">
    <name type="scientific">Pelagovum pacificum</name>
    <dbReference type="NCBI Taxonomy" id="2588711"/>
    <lineage>
        <taxon>Bacteria</taxon>
        <taxon>Pseudomonadati</taxon>
        <taxon>Pseudomonadota</taxon>
        <taxon>Alphaproteobacteria</taxon>
        <taxon>Rhodobacterales</taxon>
        <taxon>Paracoccaceae</taxon>
        <taxon>Pelagovum</taxon>
    </lineage>
</organism>
<evidence type="ECO:0000256" key="1">
    <source>
        <dbReference type="ARBA" id="ARBA00005495"/>
    </source>
</evidence>
<gene>
    <name evidence="6" type="ORF">FHY64_13565</name>
</gene>
<keyword evidence="7" id="KW-1185">Reference proteome</keyword>
<reference evidence="6 7" key="1">
    <citation type="submission" date="2019-06" db="EMBL/GenBank/DDBJ databases">
        <title>Genome of new Rhodobacteraceae sp. SM1903.</title>
        <authorList>
            <person name="Ren X."/>
        </authorList>
    </citation>
    <scope>NUCLEOTIDE SEQUENCE [LARGE SCALE GENOMIC DNA]</scope>
    <source>
        <strain evidence="6 7">SM1903</strain>
    </source>
</reference>
<evidence type="ECO:0000259" key="5">
    <source>
        <dbReference type="PROSITE" id="PS51891"/>
    </source>
</evidence>
<dbReference type="PANTHER" id="PTHR33337">
    <property type="entry name" value="GFA DOMAIN-CONTAINING PROTEIN"/>
    <property type="match status" value="1"/>
</dbReference>
<dbReference type="GO" id="GO:0016846">
    <property type="term" value="F:carbon-sulfur lyase activity"/>
    <property type="evidence" value="ECO:0007669"/>
    <property type="project" value="InterPro"/>
</dbReference>
<dbReference type="GO" id="GO:0046872">
    <property type="term" value="F:metal ion binding"/>
    <property type="evidence" value="ECO:0007669"/>
    <property type="project" value="UniProtKB-KW"/>
</dbReference>
<keyword evidence="2" id="KW-0479">Metal-binding</keyword>
<dbReference type="Pfam" id="PF04828">
    <property type="entry name" value="GFA"/>
    <property type="match status" value="1"/>
</dbReference>
<name>A0A5C5GLN6_9RHOB</name>